<dbReference type="PROSITE" id="PS50026">
    <property type="entry name" value="EGF_3"/>
    <property type="match status" value="1"/>
</dbReference>
<dbReference type="InterPro" id="IPR001881">
    <property type="entry name" value="EGF-like_Ca-bd_dom"/>
</dbReference>
<dbReference type="Gene3D" id="2.10.25.10">
    <property type="entry name" value="Laminin"/>
    <property type="match status" value="1"/>
</dbReference>
<dbReference type="InterPro" id="IPR006571">
    <property type="entry name" value="TLDc_dom"/>
</dbReference>
<dbReference type="PROSITE" id="PS01186">
    <property type="entry name" value="EGF_2"/>
    <property type="match status" value="1"/>
</dbReference>
<keyword evidence="1 5" id="KW-0245">EGF-like domain</keyword>
<evidence type="ECO:0000256" key="5">
    <source>
        <dbReference type="PROSITE-ProRule" id="PRU00076"/>
    </source>
</evidence>
<evidence type="ECO:0000313" key="8">
    <source>
        <dbReference type="EMBL" id="CAH3192984.1"/>
    </source>
</evidence>
<dbReference type="Proteomes" id="UP001159427">
    <property type="component" value="Unassembled WGS sequence"/>
</dbReference>
<dbReference type="InterPro" id="IPR000742">
    <property type="entry name" value="EGF"/>
</dbReference>
<dbReference type="InterPro" id="IPR024731">
    <property type="entry name" value="NELL2-like_EGF"/>
</dbReference>
<feature type="domain" description="TLDc" evidence="7">
    <location>
        <begin position="48"/>
        <end position="122"/>
    </location>
</feature>
<comment type="caution">
    <text evidence="8">The sequence shown here is derived from an EMBL/GenBank/DDBJ whole genome shotgun (WGS) entry which is preliminary data.</text>
</comment>
<keyword evidence="2" id="KW-0732">Signal</keyword>
<evidence type="ECO:0000259" key="7">
    <source>
        <dbReference type="PROSITE" id="PS51886"/>
    </source>
</evidence>
<dbReference type="InterPro" id="IPR051586">
    <property type="entry name" value="PKC-binding_NELL"/>
</dbReference>
<evidence type="ECO:0000256" key="4">
    <source>
        <dbReference type="ARBA" id="ARBA00023180"/>
    </source>
</evidence>
<dbReference type="SMART" id="SM00179">
    <property type="entry name" value="EGF_CA"/>
    <property type="match status" value="1"/>
</dbReference>
<proteinExistence type="predicted"/>
<dbReference type="SUPFAM" id="SSF57196">
    <property type="entry name" value="EGF/Laminin"/>
    <property type="match status" value="1"/>
</dbReference>
<feature type="domain" description="EGF-like" evidence="6">
    <location>
        <begin position="1"/>
        <end position="41"/>
    </location>
</feature>
<dbReference type="Pfam" id="PF12947">
    <property type="entry name" value="EGF_3"/>
    <property type="match status" value="1"/>
</dbReference>
<dbReference type="PROSITE" id="PS51886">
    <property type="entry name" value="TLDC"/>
    <property type="match status" value="1"/>
</dbReference>
<name>A0ABN8SPJ5_9CNID</name>
<sequence>DSDECLNNSHNCSKNATCTNTEGSFNCSCKPGYIGNGHNCSEFSINSTILHGNQSYLQHLHSFLAPEVGEDSSWLLCYRATLHGSEANIFHARCDGEKNTVTIVQKSQYVFGGYTDIPWRKI</sequence>
<dbReference type="PANTHER" id="PTHR24042">
    <property type="entry name" value="NEL HOMOLOG"/>
    <property type="match status" value="1"/>
</dbReference>
<reference evidence="8 9" key="1">
    <citation type="submission" date="2022-05" db="EMBL/GenBank/DDBJ databases">
        <authorList>
            <consortium name="Genoscope - CEA"/>
            <person name="William W."/>
        </authorList>
    </citation>
    <scope>NUCLEOTIDE SEQUENCE [LARGE SCALE GENOMIC DNA]</scope>
</reference>
<evidence type="ECO:0000256" key="3">
    <source>
        <dbReference type="ARBA" id="ARBA00023157"/>
    </source>
</evidence>
<dbReference type="PROSITE" id="PS00010">
    <property type="entry name" value="ASX_HYDROXYL"/>
    <property type="match status" value="1"/>
</dbReference>
<evidence type="ECO:0000256" key="1">
    <source>
        <dbReference type="ARBA" id="ARBA00022536"/>
    </source>
</evidence>
<protein>
    <submittedName>
        <fullName evidence="8">Uncharacterized protein</fullName>
    </submittedName>
</protein>
<dbReference type="PANTHER" id="PTHR24042:SF5">
    <property type="entry name" value="EGF-LIKE CALCIUM-BINDING DOMAIN-CONTAINING PROTEIN"/>
    <property type="match status" value="1"/>
</dbReference>
<dbReference type="SMART" id="SM00181">
    <property type="entry name" value="EGF"/>
    <property type="match status" value="1"/>
</dbReference>
<dbReference type="InterPro" id="IPR000152">
    <property type="entry name" value="EGF-type_Asp/Asn_hydroxyl_site"/>
</dbReference>
<keyword evidence="3" id="KW-1015">Disulfide bond</keyword>
<evidence type="ECO:0000256" key="2">
    <source>
        <dbReference type="ARBA" id="ARBA00022729"/>
    </source>
</evidence>
<feature type="non-terminal residue" evidence="8">
    <location>
        <position position="1"/>
    </location>
</feature>
<accession>A0ABN8SPJ5</accession>
<organism evidence="8 9">
    <name type="scientific">Porites evermanni</name>
    <dbReference type="NCBI Taxonomy" id="104178"/>
    <lineage>
        <taxon>Eukaryota</taxon>
        <taxon>Metazoa</taxon>
        <taxon>Cnidaria</taxon>
        <taxon>Anthozoa</taxon>
        <taxon>Hexacorallia</taxon>
        <taxon>Scleractinia</taxon>
        <taxon>Fungiina</taxon>
        <taxon>Poritidae</taxon>
        <taxon>Porites</taxon>
    </lineage>
</organism>
<keyword evidence="9" id="KW-1185">Reference proteome</keyword>
<dbReference type="PROSITE" id="PS01187">
    <property type="entry name" value="EGF_CA"/>
    <property type="match status" value="1"/>
</dbReference>
<dbReference type="EMBL" id="CALNXI010003349">
    <property type="protein sequence ID" value="CAH3192984.1"/>
    <property type="molecule type" value="Genomic_DNA"/>
</dbReference>
<comment type="caution">
    <text evidence="5">Lacks conserved residue(s) required for the propagation of feature annotation.</text>
</comment>
<dbReference type="Pfam" id="PF07534">
    <property type="entry name" value="TLD"/>
    <property type="match status" value="1"/>
</dbReference>
<evidence type="ECO:0000313" key="9">
    <source>
        <dbReference type="Proteomes" id="UP001159427"/>
    </source>
</evidence>
<evidence type="ECO:0000259" key="6">
    <source>
        <dbReference type="PROSITE" id="PS50026"/>
    </source>
</evidence>
<keyword evidence="4" id="KW-0325">Glycoprotein</keyword>
<gene>
    <name evidence="8" type="ORF">PEVE_00024954</name>
</gene>
<dbReference type="InterPro" id="IPR018097">
    <property type="entry name" value="EGF_Ca-bd_CS"/>
</dbReference>
<dbReference type="CDD" id="cd00054">
    <property type="entry name" value="EGF_CA"/>
    <property type="match status" value="1"/>
</dbReference>